<proteinExistence type="predicted"/>
<evidence type="ECO:0000313" key="2">
    <source>
        <dbReference type="Proteomes" id="UP000735302"/>
    </source>
</evidence>
<name>A0AAV4AFY9_9GAST</name>
<dbReference type="Proteomes" id="UP000735302">
    <property type="component" value="Unassembled WGS sequence"/>
</dbReference>
<evidence type="ECO:0000313" key="1">
    <source>
        <dbReference type="EMBL" id="GFO05349.1"/>
    </source>
</evidence>
<keyword evidence="2" id="KW-1185">Reference proteome</keyword>
<sequence length="129" mass="14136">MTLVANVWWSNLVDCAASTGNSSQSLRSACCWRDARGKAWPLSGGNRSAGVSINDYSSLANRSAQICIQFSTSGWEENMFDRRLVSSCFVTFCTVSALRLLSVPTPRSALPATEYPTHSHQAIETRDLE</sequence>
<comment type="caution">
    <text evidence="1">The sequence shown here is derived from an EMBL/GenBank/DDBJ whole genome shotgun (WGS) entry which is preliminary data.</text>
</comment>
<gene>
    <name evidence="1" type="ORF">PoB_003185400</name>
</gene>
<organism evidence="1 2">
    <name type="scientific">Plakobranchus ocellatus</name>
    <dbReference type="NCBI Taxonomy" id="259542"/>
    <lineage>
        <taxon>Eukaryota</taxon>
        <taxon>Metazoa</taxon>
        <taxon>Spiralia</taxon>
        <taxon>Lophotrochozoa</taxon>
        <taxon>Mollusca</taxon>
        <taxon>Gastropoda</taxon>
        <taxon>Heterobranchia</taxon>
        <taxon>Euthyneura</taxon>
        <taxon>Panpulmonata</taxon>
        <taxon>Sacoglossa</taxon>
        <taxon>Placobranchoidea</taxon>
        <taxon>Plakobranchidae</taxon>
        <taxon>Plakobranchus</taxon>
    </lineage>
</organism>
<dbReference type="AlphaFoldDB" id="A0AAV4AFY9"/>
<protein>
    <submittedName>
        <fullName evidence="1">Uncharacterized protein</fullName>
    </submittedName>
</protein>
<reference evidence="1 2" key="1">
    <citation type="journal article" date="2021" name="Elife">
        <title>Chloroplast acquisition without the gene transfer in kleptoplastic sea slugs, Plakobranchus ocellatus.</title>
        <authorList>
            <person name="Maeda T."/>
            <person name="Takahashi S."/>
            <person name="Yoshida T."/>
            <person name="Shimamura S."/>
            <person name="Takaki Y."/>
            <person name="Nagai Y."/>
            <person name="Toyoda A."/>
            <person name="Suzuki Y."/>
            <person name="Arimoto A."/>
            <person name="Ishii H."/>
            <person name="Satoh N."/>
            <person name="Nishiyama T."/>
            <person name="Hasebe M."/>
            <person name="Maruyama T."/>
            <person name="Minagawa J."/>
            <person name="Obokata J."/>
            <person name="Shigenobu S."/>
        </authorList>
    </citation>
    <scope>NUCLEOTIDE SEQUENCE [LARGE SCALE GENOMIC DNA]</scope>
</reference>
<accession>A0AAV4AFY9</accession>
<dbReference type="EMBL" id="BLXT01003748">
    <property type="protein sequence ID" value="GFO05349.1"/>
    <property type="molecule type" value="Genomic_DNA"/>
</dbReference>